<comment type="caution">
    <text evidence="1">The sequence shown here is derived from an EMBL/GenBank/DDBJ whole genome shotgun (WGS) entry which is preliminary data.</text>
</comment>
<organism evidence="1 2">
    <name type="scientific">Colwellia psychrerythraea</name>
    <name type="common">Vibrio psychroerythus</name>
    <dbReference type="NCBI Taxonomy" id="28229"/>
    <lineage>
        <taxon>Bacteria</taxon>
        <taxon>Pseudomonadati</taxon>
        <taxon>Pseudomonadota</taxon>
        <taxon>Gammaproteobacteria</taxon>
        <taxon>Alteromonadales</taxon>
        <taxon>Colwelliaceae</taxon>
        <taxon>Colwellia</taxon>
    </lineage>
</organism>
<dbReference type="Proteomes" id="UP000029868">
    <property type="component" value="Unassembled WGS sequence"/>
</dbReference>
<evidence type="ECO:0000313" key="2">
    <source>
        <dbReference type="Proteomes" id="UP000029868"/>
    </source>
</evidence>
<proteinExistence type="predicted"/>
<reference evidence="1 2" key="1">
    <citation type="submission" date="2014-08" db="EMBL/GenBank/DDBJ databases">
        <title>Genomic and Phenotypic Diversity of Colwellia psychrerythraea strains from Disparate Marine Basins.</title>
        <authorList>
            <person name="Techtmann S.M."/>
            <person name="Stelling S.C."/>
            <person name="Utturkar S.M."/>
            <person name="Alshibli N."/>
            <person name="Harris A."/>
            <person name="Brown S.D."/>
            <person name="Hazen T.C."/>
        </authorList>
    </citation>
    <scope>NUCLEOTIDE SEQUENCE [LARGE SCALE GENOMIC DNA]</scope>
    <source>
        <strain evidence="1 2">GAB14E</strain>
    </source>
</reference>
<protein>
    <submittedName>
        <fullName evidence="1">Transposase IS4 family protein</fullName>
    </submittedName>
</protein>
<dbReference type="PATRIC" id="fig|28229.3.peg.1994"/>
<name>A0A099KUE1_COLPS</name>
<accession>A0A099KUE1</accession>
<dbReference type="AlphaFoldDB" id="A0A099KUE1"/>
<sequence>MNVNQVLEQLEKQLSELNTPNALRAAKFTVDSGFQSEVNLEYMTTTGLDTYIADTQFRSRNPLFKVSE</sequence>
<gene>
    <name evidence="1" type="ORF">GAB14E_2370</name>
</gene>
<dbReference type="RefSeq" id="WP_197061196.1">
    <property type="nucleotide sequence ID" value="NZ_JQEC01000021.1"/>
</dbReference>
<dbReference type="EMBL" id="JQEC01000021">
    <property type="protein sequence ID" value="KGJ93815.1"/>
    <property type="molecule type" value="Genomic_DNA"/>
</dbReference>
<evidence type="ECO:0000313" key="1">
    <source>
        <dbReference type="EMBL" id="KGJ93815.1"/>
    </source>
</evidence>